<dbReference type="PANTHER" id="PTHR32309">
    <property type="entry name" value="TYROSINE-PROTEIN KINASE"/>
    <property type="match status" value="1"/>
</dbReference>
<keyword evidence="6" id="KW-1003">Cell membrane</keyword>
<protein>
    <recommendedName>
        <fullName evidence="5">non-specific protein-tyrosine kinase</fullName>
        <ecNumber evidence="5">2.7.10.2</ecNumber>
    </recommendedName>
</protein>
<feature type="domain" description="Polysaccharide chain length determinant N-terminal" evidence="18">
    <location>
        <begin position="2"/>
        <end position="89"/>
    </location>
</feature>
<keyword evidence="11" id="KW-0418">Kinase</keyword>
<evidence type="ECO:0000313" key="21">
    <source>
        <dbReference type="Proteomes" id="UP000054023"/>
    </source>
</evidence>
<keyword evidence="13 17" id="KW-1133">Transmembrane helix</keyword>
<dbReference type="SUPFAM" id="SSF52540">
    <property type="entry name" value="P-loop containing nucleoside triphosphate hydrolases"/>
    <property type="match status" value="1"/>
</dbReference>
<evidence type="ECO:0000256" key="2">
    <source>
        <dbReference type="ARBA" id="ARBA00006683"/>
    </source>
</evidence>
<dbReference type="InterPro" id="IPR005702">
    <property type="entry name" value="Wzc-like_C"/>
</dbReference>
<dbReference type="GO" id="GO:0042802">
    <property type="term" value="F:identical protein binding"/>
    <property type="evidence" value="ECO:0007669"/>
    <property type="project" value="UniProtKB-ARBA"/>
</dbReference>
<evidence type="ECO:0000256" key="9">
    <source>
        <dbReference type="ARBA" id="ARBA00022692"/>
    </source>
</evidence>
<evidence type="ECO:0000256" key="1">
    <source>
        <dbReference type="ARBA" id="ARBA00004429"/>
    </source>
</evidence>
<comment type="similarity">
    <text evidence="3">Belongs to the CpsD/CapB family.</text>
</comment>
<name>A0A0W8IE50_9MICC</name>
<dbReference type="GO" id="GO:0005886">
    <property type="term" value="C:plasma membrane"/>
    <property type="evidence" value="ECO:0007669"/>
    <property type="project" value="UniProtKB-SubCell"/>
</dbReference>
<evidence type="ECO:0000256" key="14">
    <source>
        <dbReference type="ARBA" id="ARBA00023136"/>
    </source>
</evidence>
<comment type="similarity">
    <text evidence="4">Belongs to the etk/wzc family.</text>
</comment>
<evidence type="ECO:0000256" key="10">
    <source>
        <dbReference type="ARBA" id="ARBA00022741"/>
    </source>
</evidence>
<keyword evidence="12" id="KW-0067">ATP-binding</keyword>
<dbReference type="Gene3D" id="3.40.50.300">
    <property type="entry name" value="P-loop containing nucleotide triphosphate hydrolases"/>
    <property type="match status" value="1"/>
</dbReference>
<reference evidence="21" key="1">
    <citation type="submission" date="2015-12" db="EMBL/GenBank/DDBJ databases">
        <authorList>
            <person name="Nair G.R."/>
            <person name="Kaur G."/>
            <person name="Mayilraj S."/>
        </authorList>
    </citation>
    <scope>NUCLEOTIDE SEQUENCE [LARGE SCALE GENOMIC DNA]</scope>
    <source>
        <strain evidence="21">CD08_7</strain>
    </source>
</reference>
<dbReference type="InterPro" id="IPR003856">
    <property type="entry name" value="LPS_length_determ_N"/>
</dbReference>
<organism evidence="20 21">
    <name type="scientific">Nesterenkonia jeotgali</name>
    <dbReference type="NCBI Taxonomy" id="317018"/>
    <lineage>
        <taxon>Bacteria</taxon>
        <taxon>Bacillati</taxon>
        <taxon>Actinomycetota</taxon>
        <taxon>Actinomycetes</taxon>
        <taxon>Micrococcales</taxon>
        <taxon>Micrococcaceae</taxon>
        <taxon>Nesterenkonia</taxon>
    </lineage>
</organism>
<dbReference type="FunFam" id="3.40.50.300:FF:000527">
    <property type="entry name" value="Tyrosine-protein kinase etk"/>
    <property type="match status" value="1"/>
</dbReference>
<evidence type="ECO:0000256" key="11">
    <source>
        <dbReference type="ARBA" id="ARBA00022777"/>
    </source>
</evidence>
<dbReference type="GO" id="GO:0005524">
    <property type="term" value="F:ATP binding"/>
    <property type="evidence" value="ECO:0007669"/>
    <property type="project" value="UniProtKB-KW"/>
</dbReference>
<dbReference type="STRING" id="317018.AVL63_06945"/>
<feature type="domain" description="AAA" evidence="19">
    <location>
        <begin position="272"/>
        <end position="399"/>
    </location>
</feature>
<dbReference type="AlphaFoldDB" id="A0A0W8IE50"/>
<comment type="subcellular location">
    <subcellularLocation>
        <location evidence="1">Cell inner membrane</location>
        <topology evidence="1">Multi-pass membrane protein</topology>
    </subcellularLocation>
</comment>
<evidence type="ECO:0000313" key="20">
    <source>
        <dbReference type="EMBL" id="KUG58198.1"/>
    </source>
</evidence>
<evidence type="ECO:0000256" key="6">
    <source>
        <dbReference type="ARBA" id="ARBA00022475"/>
    </source>
</evidence>
<evidence type="ECO:0000259" key="18">
    <source>
        <dbReference type="Pfam" id="PF02706"/>
    </source>
</evidence>
<comment type="catalytic activity">
    <reaction evidence="16">
        <text>L-tyrosyl-[protein] + ATP = O-phospho-L-tyrosyl-[protein] + ADP + H(+)</text>
        <dbReference type="Rhea" id="RHEA:10596"/>
        <dbReference type="Rhea" id="RHEA-COMP:10136"/>
        <dbReference type="Rhea" id="RHEA-COMP:20101"/>
        <dbReference type="ChEBI" id="CHEBI:15378"/>
        <dbReference type="ChEBI" id="CHEBI:30616"/>
        <dbReference type="ChEBI" id="CHEBI:46858"/>
        <dbReference type="ChEBI" id="CHEBI:61978"/>
        <dbReference type="ChEBI" id="CHEBI:456216"/>
        <dbReference type="EC" id="2.7.10.2"/>
    </reaction>
</comment>
<dbReference type="Proteomes" id="UP000054023">
    <property type="component" value="Unassembled WGS sequence"/>
</dbReference>
<dbReference type="GO" id="GO:0004715">
    <property type="term" value="F:non-membrane spanning protein tyrosine kinase activity"/>
    <property type="evidence" value="ECO:0007669"/>
    <property type="project" value="UniProtKB-EC"/>
</dbReference>
<evidence type="ECO:0000256" key="3">
    <source>
        <dbReference type="ARBA" id="ARBA00007316"/>
    </source>
</evidence>
<evidence type="ECO:0000256" key="15">
    <source>
        <dbReference type="ARBA" id="ARBA00023137"/>
    </source>
</evidence>
<sequence length="458" mass="48467">MELREYLRILHRGWLIIVLATLAGIGAAATYSLLQSPQYEAGTRVYVSTDSASSVAELGQGTTYTQQIVSSFVEVTTTPRVLQPVIEDLGLQQTPSELADAVSVSTQADTVLMQITASDEDPALAAAIANSVTENLIGVVGEITPGASDEASPVSVEILQEAVAPESPVAPRVPMNLALGFLVGLAVGLGVAVLREVLDTRIRGEHDISAVTEAPVLGGIVYDAEAQKRPLVVQVDPKSPRAESFRTLRTNLQFVEVGESKRSFVFTSSIQGEGKSTTVANTAITMQEAGQRVLVIDADLRRPRVADYFGLEGAVGLTNVLIGKVDLADVVQYWGPHDLAVLPAGDIPPNPSELLGSPSMDALLRFVEDQFDVVLIDAPPLLPVTDAAVLATRATGAIVVVAAGKTDRNQLKGAITSLENVGAKLFGVIPTMLPTKGPDAYGYGRYGHAYTYEEDRKA</sequence>
<evidence type="ECO:0000256" key="5">
    <source>
        <dbReference type="ARBA" id="ARBA00011903"/>
    </source>
</evidence>
<dbReference type="CDD" id="cd05387">
    <property type="entry name" value="BY-kinase"/>
    <property type="match status" value="1"/>
</dbReference>
<keyword evidence="10" id="KW-0547">Nucleotide-binding</keyword>
<dbReference type="InterPro" id="IPR025669">
    <property type="entry name" value="AAA_dom"/>
</dbReference>
<dbReference type="InterPro" id="IPR050445">
    <property type="entry name" value="Bact_polysacc_biosynth/exp"/>
</dbReference>
<evidence type="ECO:0000256" key="4">
    <source>
        <dbReference type="ARBA" id="ARBA00008883"/>
    </source>
</evidence>
<evidence type="ECO:0000256" key="7">
    <source>
        <dbReference type="ARBA" id="ARBA00022519"/>
    </source>
</evidence>
<dbReference type="Pfam" id="PF13614">
    <property type="entry name" value="AAA_31"/>
    <property type="match status" value="1"/>
</dbReference>
<keyword evidence="7" id="KW-0997">Cell inner membrane</keyword>
<dbReference type="NCBIfam" id="TIGR01007">
    <property type="entry name" value="eps_fam"/>
    <property type="match status" value="1"/>
</dbReference>
<dbReference type="EMBL" id="LQBM01000004">
    <property type="protein sequence ID" value="KUG58198.1"/>
    <property type="molecule type" value="Genomic_DNA"/>
</dbReference>
<keyword evidence="21" id="KW-1185">Reference proteome</keyword>
<dbReference type="InterPro" id="IPR027417">
    <property type="entry name" value="P-loop_NTPase"/>
</dbReference>
<gene>
    <name evidence="20" type="ORF">AVL63_06945</name>
</gene>
<keyword evidence="15" id="KW-0829">Tyrosine-protein kinase</keyword>
<keyword evidence="14 17" id="KW-0472">Membrane</keyword>
<evidence type="ECO:0000256" key="17">
    <source>
        <dbReference type="SAM" id="Phobius"/>
    </source>
</evidence>
<evidence type="ECO:0000256" key="16">
    <source>
        <dbReference type="ARBA" id="ARBA00051245"/>
    </source>
</evidence>
<comment type="similarity">
    <text evidence="2">Belongs to the CpsC/CapA family.</text>
</comment>
<evidence type="ECO:0000256" key="8">
    <source>
        <dbReference type="ARBA" id="ARBA00022679"/>
    </source>
</evidence>
<evidence type="ECO:0000259" key="19">
    <source>
        <dbReference type="Pfam" id="PF13614"/>
    </source>
</evidence>
<comment type="caution">
    <text evidence="20">The sequence shown here is derived from an EMBL/GenBank/DDBJ whole genome shotgun (WGS) entry which is preliminary data.</text>
</comment>
<feature type="transmembrane region" description="Helical" evidence="17">
    <location>
        <begin position="12"/>
        <end position="34"/>
    </location>
</feature>
<keyword evidence="9 17" id="KW-0812">Transmembrane</keyword>
<accession>A0A0W8IE50</accession>
<evidence type="ECO:0000256" key="13">
    <source>
        <dbReference type="ARBA" id="ARBA00022989"/>
    </source>
</evidence>
<keyword evidence="8" id="KW-0808">Transferase</keyword>
<dbReference type="Pfam" id="PF02706">
    <property type="entry name" value="Wzz"/>
    <property type="match status" value="1"/>
</dbReference>
<proteinExistence type="inferred from homology"/>
<evidence type="ECO:0000256" key="12">
    <source>
        <dbReference type="ARBA" id="ARBA00022840"/>
    </source>
</evidence>
<dbReference type="EC" id="2.7.10.2" evidence="5"/>
<dbReference type="RefSeq" id="WP_058889429.1">
    <property type="nucleotide sequence ID" value="NZ_LQBM01000004.1"/>
</dbReference>
<dbReference type="OrthoDB" id="9812433at2"/>
<dbReference type="PANTHER" id="PTHR32309:SF13">
    <property type="entry name" value="FERRIC ENTEROBACTIN TRANSPORT PROTEIN FEPE"/>
    <property type="match status" value="1"/>
</dbReference>